<dbReference type="OrthoDB" id="2481989at2759"/>
<keyword evidence="2" id="KW-1185">Reference proteome</keyword>
<feature type="non-terminal residue" evidence="1">
    <location>
        <position position="1"/>
    </location>
</feature>
<accession>A0A9N9DBZ7</accession>
<dbReference type="EMBL" id="CAJVPY010004870">
    <property type="protein sequence ID" value="CAG8630122.1"/>
    <property type="molecule type" value="Genomic_DNA"/>
</dbReference>
<organism evidence="1 2">
    <name type="scientific">Dentiscutata erythropus</name>
    <dbReference type="NCBI Taxonomy" id="1348616"/>
    <lineage>
        <taxon>Eukaryota</taxon>
        <taxon>Fungi</taxon>
        <taxon>Fungi incertae sedis</taxon>
        <taxon>Mucoromycota</taxon>
        <taxon>Glomeromycotina</taxon>
        <taxon>Glomeromycetes</taxon>
        <taxon>Diversisporales</taxon>
        <taxon>Gigasporaceae</taxon>
        <taxon>Dentiscutata</taxon>
    </lineage>
</organism>
<evidence type="ECO:0000313" key="1">
    <source>
        <dbReference type="EMBL" id="CAG8630122.1"/>
    </source>
</evidence>
<protein>
    <submittedName>
        <fullName evidence="1">25293_t:CDS:1</fullName>
    </submittedName>
</protein>
<comment type="caution">
    <text evidence="1">The sequence shown here is derived from an EMBL/GenBank/DDBJ whole genome shotgun (WGS) entry which is preliminary data.</text>
</comment>
<evidence type="ECO:0000313" key="2">
    <source>
        <dbReference type="Proteomes" id="UP000789405"/>
    </source>
</evidence>
<dbReference type="AlphaFoldDB" id="A0A9N9DBZ7"/>
<reference evidence="1" key="1">
    <citation type="submission" date="2021-06" db="EMBL/GenBank/DDBJ databases">
        <authorList>
            <person name="Kallberg Y."/>
            <person name="Tangrot J."/>
            <person name="Rosling A."/>
        </authorList>
    </citation>
    <scope>NUCLEOTIDE SEQUENCE</scope>
    <source>
        <strain evidence="1">MA453B</strain>
    </source>
</reference>
<gene>
    <name evidence="1" type="ORF">DERYTH_LOCUS9102</name>
</gene>
<sequence>RYAVDEEDLICWFIYGMKELCRSKVIALSLTSFETAKVVAEIMEKHWLEVENKEMIRIMNEETSETNHKDLLVFYHIEALQQNTKSSDVYDRMDIDDITETESDNANTLVVGNYDEYENSKIALHTEQLIVNLSDAHIDEYKIRHSLIIERLK</sequence>
<dbReference type="Proteomes" id="UP000789405">
    <property type="component" value="Unassembled WGS sequence"/>
</dbReference>
<name>A0A9N9DBZ7_9GLOM</name>
<proteinExistence type="predicted"/>